<evidence type="ECO:0000313" key="6">
    <source>
        <dbReference type="Proteomes" id="UP000317085"/>
    </source>
</evidence>
<dbReference type="PANTHER" id="PTHR30461:SF2">
    <property type="entry name" value="SERINE RECOMBINASE PINE-RELATED"/>
    <property type="match status" value="1"/>
</dbReference>
<evidence type="ECO:0000256" key="1">
    <source>
        <dbReference type="ARBA" id="ARBA00023125"/>
    </source>
</evidence>
<dbReference type="CDD" id="cd00338">
    <property type="entry name" value="Ser_Recombinase"/>
    <property type="match status" value="1"/>
</dbReference>
<dbReference type="InterPro" id="IPR036162">
    <property type="entry name" value="Resolvase-like_N_sf"/>
</dbReference>
<keyword evidence="1" id="KW-0238">DNA-binding</keyword>
<dbReference type="GO" id="GO:0000150">
    <property type="term" value="F:DNA strand exchange activity"/>
    <property type="evidence" value="ECO:0007669"/>
    <property type="project" value="InterPro"/>
</dbReference>
<evidence type="ECO:0000313" key="5">
    <source>
        <dbReference type="EMBL" id="QDF14230.1"/>
    </source>
</evidence>
<protein>
    <submittedName>
        <fullName evidence="5">Serine integrase</fullName>
    </submittedName>
</protein>
<dbReference type="SMART" id="SM00857">
    <property type="entry name" value="Resolvase"/>
    <property type="match status" value="1"/>
</dbReference>
<dbReference type="InterPro" id="IPR050639">
    <property type="entry name" value="SSR_resolvase"/>
</dbReference>
<feature type="domain" description="Recombinase" evidence="4">
    <location>
        <begin position="159"/>
        <end position="276"/>
    </location>
</feature>
<dbReference type="Pfam" id="PF13408">
    <property type="entry name" value="Zn_ribbon_recom"/>
    <property type="match status" value="1"/>
</dbReference>
<dbReference type="InterPro" id="IPR025827">
    <property type="entry name" value="Zn_ribbon_recom_dom"/>
</dbReference>
<evidence type="ECO:0000259" key="4">
    <source>
        <dbReference type="PROSITE" id="PS51737"/>
    </source>
</evidence>
<dbReference type="SUPFAM" id="SSF53041">
    <property type="entry name" value="Resolvase-like"/>
    <property type="match status" value="1"/>
</dbReference>
<dbReference type="Pfam" id="PF07508">
    <property type="entry name" value="Recombinase"/>
    <property type="match status" value="1"/>
</dbReference>
<dbReference type="InterPro" id="IPR011109">
    <property type="entry name" value="DNA_bind_recombinase_dom"/>
</dbReference>
<proteinExistence type="predicted"/>
<dbReference type="EMBL" id="MK880124">
    <property type="protein sequence ID" value="QDF14230.1"/>
    <property type="molecule type" value="Genomic_DNA"/>
</dbReference>
<dbReference type="PROSITE" id="PS51736">
    <property type="entry name" value="RECOMBINASES_3"/>
    <property type="match status" value="1"/>
</dbReference>
<gene>
    <name evidence="5" type="primary">57</name>
    <name evidence="5" type="ORF">SEA_IAMGROOT_57</name>
</gene>
<dbReference type="PROSITE" id="PS51737">
    <property type="entry name" value="RECOMBINASE_DNA_BIND"/>
    <property type="match status" value="1"/>
</dbReference>
<dbReference type="PANTHER" id="PTHR30461">
    <property type="entry name" value="DNA-INVERTASE FROM LAMBDOID PROPHAGE"/>
    <property type="match status" value="1"/>
</dbReference>
<dbReference type="InterPro" id="IPR038109">
    <property type="entry name" value="DNA_bind_recomb_sf"/>
</dbReference>
<dbReference type="InterPro" id="IPR006119">
    <property type="entry name" value="Resolv_N"/>
</dbReference>
<evidence type="ECO:0000259" key="3">
    <source>
        <dbReference type="PROSITE" id="PS51736"/>
    </source>
</evidence>
<keyword evidence="2" id="KW-0233">DNA recombination</keyword>
<evidence type="ECO:0000256" key="2">
    <source>
        <dbReference type="ARBA" id="ARBA00023172"/>
    </source>
</evidence>
<dbReference type="Pfam" id="PF00239">
    <property type="entry name" value="Resolvase"/>
    <property type="match status" value="1"/>
</dbReference>
<dbReference type="GO" id="GO:0003677">
    <property type="term" value="F:DNA binding"/>
    <property type="evidence" value="ECO:0007669"/>
    <property type="project" value="UniProtKB-KW"/>
</dbReference>
<dbReference type="Gene3D" id="3.40.50.1390">
    <property type="entry name" value="Resolvase, N-terminal catalytic domain"/>
    <property type="match status" value="1"/>
</dbReference>
<keyword evidence="6" id="KW-1185">Reference proteome</keyword>
<name>A0A4Y6EAY8_9CAUD</name>
<organism evidence="5 6">
    <name type="scientific">Microbacterium phage IAmGroot</name>
    <dbReference type="NCBI Taxonomy" id="2588486"/>
    <lineage>
        <taxon>Viruses</taxon>
        <taxon>Duplodnaviria</taxon>
        <taxon>Heunggongvirae</taxon>
        <taxon>Uroviricota</taxon>
        <taxon>Caudoviricetes</taxon>
        <taxon>Casidaviridae</taxon>
        <taxon>Gardenstatevirus</taxon>
        <taxon>Gardenstatevirus iamgroot</taxon>
    </lineage>
</organism>
<feature type="domain" description="Resolvase/invertase-type recombinase catalytic" evidence="3">
    <location>
        <begin position="8"/>
        <end position="151"/>
    </location>
</feature>
<dbReference type="Gene3D" id="3.90.1750.20">
    <property type="entry name" value="Putative Large Serine Recombinase, Chain B, Domain 2"/>
    <property type="match status" value="1"/>
</dbReference>
<reference evidence="6" key="1">
    <citation type="submission" date="2019-05" db="EMBL/GenBank/DDBJ databases">
        <authorList>
            <person name="Matney K."/>
            <person name="Lacafta O."/>
            <person name="Ahmed J."/>
            <person name="Anderson S."/>
            <person name="Assadpour T."/>
            <person name="Espinosa K."/>
            <person name="Gadsden T."/>
            <person name="Graham A."/>
            <person name="Hajjar W."/>
            <person name="Howard T."/>
            <person name="Matsen K."/>
            <person name="Osu J."/>
            <person name="Rup E."/>
            <person name="Sang H."/>
            <person name="Wadi S."/>
            <person name="McNeal J."/>
            <person name="Temple L."/>
        </authorList>
    </citation>
    <scope>NUCLEOTIDE SEQUENCE [LARGE SCALE GENOMIC DNA]</scope>
</reference>
<sequence length="473" mass="51727">MSPDKPLRAVGYVRLSKATDTSTSPERQRRDIARFIEARGWETVATVEDIDVSATRRRLDRPGIHELRRIFSRKAADVVVVSRLDRIARNVADVSTLLDEGIAIVSASEAFDTSTAQGRAMAQVAQVFAELEAKTIGLRVSSSRGHLPAIGRWPGGPTPYGFTTDELPGGGGRTLVHHPDEAPIVRRMVTRAIEGAGPSAIARELNADGIPSRRGVEWNVRTVGRILRHGSLRGYATVKGDKVRDEIGLPVVIWPPLITPEEARQLDAALARTPHPGSYGDGGPEPLLQGLALCSSCGSPMTPRHFRRPDLAAMYVCQSRNRGRLCDRPQTANAARLEGVAERLFLASYGRIPVVETVEEATVPDGLPEVLQAIEETTDAMRAPGADVMALAERLVALNGERERLKALPHTTTRSKATGELYADLWERSGTVERRELMRGLQAFVIVHPARARGHWNDDRVELVDYMAGQLDD</sequence>
<dbReference type="Proteomes" id="UP000317085">
    <property type="component" value="Segment"/>
</dbReference>
<accession>A0A4Y6EAY8</accession>